<feature type="domain" description="DUF5107" evidence="2">
    <location>
        <begin position="65"/>
        <end position="377"/>
    </location>
</feature>
<sequence length="1141" mass="124410">MTNAEDDSARIALPPAPADQQAILDAGGVACWSEPVEIGTYEPADPDRYPLFLDRRVYQGSSGRVYPIPFVDRIAQHKTPRLWRAIHLENRWVRLMLLPEIGGRIHIGYDKTNGYDFFYRNNVIKPALVGLAGPWVSGGVEFNWPQHHRPATFLPVETAIARTDAGDVTVWHSDLDPLQRMRGSHGVRLRGDSSVIEVAARLHNRTDEPQTFLWWANVAARSHANYQSFFPTDVRFVADHARRAITAFPRADRPYYGVDYPALADAAHPDADRIDYYGNIPVPTSYMVTDTGDSFFGGYDHDARAGFVHWADRSIAPGKKQWTWGNGPIGHAWDAQLTDGDGPYVELMAGVYTDNQPDFSWLAPGETKEFSQFWFPIRQLGPAHQATREIAVSLRVERPGDADALPADGREHTVVRVGVSSAVEHERAAVVLERLGEVVTEWETALSPARPFVATTTVASPGTDDHELTLRVLSDGRELISWQPRDTHSATPDESGSAADPDAAATRPAEPWVATEPPLPADIESVDELYLTGVHLVQYRHPTRSAEPYFEEVLRRDPSDSRASIALGTWHAHRGEYAVARTLFENALQRLTRRNLNPTSGEASYRLALVLERQGEYRAAAERYAKAAWDAAWAHPAALALARLALRAGHPAEALIHAGEARRLDARSPEAAHLEILALRRLGRDTRSAALLDETLEADPLDPVALALAGRLATADPKTPLLVAVGFARAGQWSEALSLTDALVTPPSGTAPRGATAPMTFGNPVPLAHYLRATWITAQGGRDAEARAAAERSAARAADTTYAFPAGLDEHDALVAASAADPHDAVAPALLGAWLLDAGRTADARIALDSALANGSADPVAWRNAAVATVNTGGDPETADAFFSRALELSPDDPRLVFERDLLARLRGVPAADRLATIERHDPRVFTRDDLTLSYLDLLLAAGRVDEALHILSTRRFQPFEGGEGTVIAAYDRATLTVARRLIDTDPHAAVELLSSGIEVPANLGEGRHPAHSMAERFLLLGDARARIGDTVGAIEAWQRARAGAGALAVTPRPTEADDFWVGVAHLRLDEAAAAERVWSALEARAGQLEQEKQQVDYFATSLPELLLFDIDTEAARARTAARLRDWARRGRALSRGEEAA</sequence>
<evidence type="ECO:0000313" key="4">
    <source>
        <dbReference type="Proteomes" id="UP000198891"/>
    </source>
</evidence>
<name>A0A1H3TKJ0_9MICO</name>
<protein>
    <submittedName>
        <fullName evidence="3">Tetratricopeptide repeat-containing protein</fullName>
    </submittedName>
</protein>
<feature type="region of interest" description="Disordered" evidence="1">
    <location>
        <begin position="481"/>
        <end position="518"/>
    </location>
</feature>
<evidence type="ECO:0000313" key="3">
    <source>
        <dbReference type="EMBL" id="SDZ50793.1"/>
    </source>
</evidence>
<dbReference type="OrthoDB" id="174931at2"/>
<dbReference type="Pfam" id="PF13432">
    <property type="entry name" value="TPR_16"/>
    <property type="match status" value="3"/>
</dbReference>
<dbReference type="STRING" id="381665.SAMN05216554_4303"/>
<feature type="compositionally biased region" description="Low complexity" evidence="1">
    <location>
        <begin position="498"/>
        <end position="509"/>
    </location>
</feature>
<dbReference type="PANTHER" id="PTHR12558">
    <property type="entry name" value="CELL DIVISION CYCLE 16,23,27"/>
    <property type="match status" value="1"/>
</dbReference>
<reference evidence="3 4" key="1">
    <citation type="submission" date="2016-10" db="EMBL/GenBank/DDBJ databases">
        <authorList>
            <person name="de Groot N.N."/>
        </authorList>
    </citation>
    <scope>NUCLEOTIDE SEQUENCE [LARGE SCALE GENOMIC DNA]</scope>
    <source>
        <strain evidence="3 4">CGMCC 4.3491</strain>
    </source>
</reference>
<dbReference type="Gene3D" id="1.25.40.10">
    <property type="entry name" value="Tetratricopeptide repeat domain"/>
    <property type="match status" value="3"/>
</dbReference>
<dbReference type="Pfam" id="PF17128">
    <property type="entry name" value="DUF5107"/>
    <property type="match status" value="1"/>
</dbReference>
<dbReference type="SUPFAM" id="SSF48452">
    <property type="entry name" value="TPR-like"/>
    <property type="match status" value="2"/>
</dbReference>
<dbReference type="Proteomes" id="UP000198891">
    <property type="component" value="Unassembled WGS sequence"/>
</dbReference>
<gene>
    <name evidence="3" type="ORF">SAMN05216554_4303</name>
</gene>
<keyword evidence="4" id="KW-1185">Reference proteome</keyword>
<dbReference type="InterPro" id="IPR033396">
    <property type="entry name" value="DUF5107"/>
</dbReference>
<evidence type="ECO:0000259" key="2">
    <source>
        <dbReference type="Pfam" id="PF17128"/>
    </source>
</evidence>
<dbReference type="RefSeq" id="WP_092557695.1">
    <property type="nucleotide sequence ID" value="NZ_FNPZ01000006.1"/>
</dbReference>
<proteinExistence type="predicted"/>
<dbReference type="PANTHER" id="PTHR12558:SF13">
    <property type="entry name" value="CELL DIVISION CYCLE PROTEIN 27 HOMOLOG"/>
    <property type="match status" value="1"/>
</dbReference>
<dbReference type="AlphaFoldDB" id="A0A1H3TKJ0"/>
<dbReference type="InterPro" id="IPR011990">
    <property type="entry name" value="TPR-like_helical_dom_sf"/>
</dbReference>
<organism evidence="3 4">
    <name type="scientific">Herbiconiux ginsengi</name>
    <dbReference type="NCBI Taxonomy" id="381665"/>
    <lineage>
        <taxon>Bacteria</taxon>
        <taxon>Bacillati</taxon>
        <taxon>Actinomycetota</taxon>
        <taxon>Actinomycetes</taxon>
        <taxon>Micrococcales</taxon>
        <taxon>Microbacteriaceae</taxon>
        <taxon>Herbiconiux</taxon>
    </lineage>
</organism>
<evidence type="ECO:0000256" key="1">
    <source>
        <dbReference type="SAM" id="MobiDB-lite"/>
    </source>
</evidence>
<accession>A0A1H3TKJ0</accession>
<dbReference type="EMBL" id="FNPZ01000006">
    <property type="protein sequence ID" value="SDZ50793.1"/>
    <property type="molecule type" value="Genomic_DNA"/>
</dbReference>